<dbReference type="CDD" id="cd03193">
    <property type="entry name" value="GST_C_Metaxin"/>
    <property type="match status" value="1"/>
</dbReference>
<dbReference type="SFLD" id="SFLDS00019">
    <property type="entry name" value="Glutathione_Transferase_(cytos"/>
    <property type="match status" value="1"/>
</dbReference>
<dbReference type="InterPro" id="IPR036282">
    <property type="entry name" value="Glutathione-S-Trfase_C_sf"/>
</dbReference>
<dbReference type="Pfam" id="PF17172">
    <property type="entry name" value="GST_N_4"/>
    <property type="match status" value="1"/>
</dbReference>
<organism evidence="3">
    <name type="scientific">freshwater sediment metagenome</name>
    <dbReference type="NCBI Taxonomy" id="556182"/>
    <lineage>
        <taxon>unclassified sequences</taxon>
        <taxon>metagenomes</taxon>
        <taxon>ecological metagenomes</taxon>
    </lineage>
</organism>
<dbReference type="SFLD" id="SFLDG01200">
    <property type="entry name" value="SUF1.1"/>
    <property type="match status" value="1"/>
</dbReference>
<dbReference type="PANTHER" id="PTHR12289:SF41">
    <property type="entry name" value="FAILED AXON CONNECTIONS-RELATED"/>
    <property type="match status" value="1"/>
</dbReference>
<dbReference type="InterPro" id="IPR036249">
    <property type="entry name" value="Thioredoxin-like_sf"/>
</dbReference>
<evidence type="ECO:0008006" key="4">
    <source>
        <dbReference type="Google" id="ProtNLM"/>
    </source>
</evidence>
<dbReference type="InterPro" id="IPR040079">
    <property type="entry name" value="Glutathione_S-Trfase"/>
</dbReference>
<evidence type="ECO:0000259" key="2">
    <source>
        <dbReference type="Pfam" id="PF17172"/>
    </source>
</evidence>
<evidence type="ECO:0000313" key="3">
    <source>
        <dbReference type="EMBL" id="CAJ0858698.1"/>
    </source>
</evidence>
<name>A0AA48M1I9_9ZZZZ</name>
<sequence length="237" mass="26210">MLKIYGFGPAPGLPDLSPFVTKALTLLRMAGVEYVVDTTGLRRAPKGKLPYIDDAGVIVADSTFIRFHLEKTRGIDFDAGLSAMERARSWTIEKFCEDHLSQIVALCRWRDEENFARGVGAFFDSMLPALIRAPAKWLIRRGIVRRLWQQGIGRFTPAEIEVLGKRDVETLATLLGDKPYLMGDAPCAADAAMFATLALLMDPASASPTRDAALSKPNLVAYRERMMGRYFPETAAP</sequence>
<dbReference type="Gene3D" id="1.20.1050.10">
    <property type="match status" value="1"/>
</dbReference>
<dbReference type="CDD" id="cd03080">
    <property type="entry name" value="GST_N_Metaxin_like"/>
    <property type="match status" value="1"/>
</dbReference>
<dbReference type="AlphaFoldDB" id="A0AA48M1I9"/>
<proteinExistence type="predicted"/>
<dbReference type="InterPro" id="IPR050931">
    <property type="entry name" value="Mito_Protein_Transport_Metaxin"/>
</dbReference>
<dbReference type="InterPro" id="IPR033468">
    <property type="entry name" value="Metaxin_GST"/>
</dbReference>
<dbReference type="PANTHER" id="PTHR12289">
    <property type="entry name" value="METAXIN RELATED"/>
    <property type="match status" value="1"/>
</dbReference>
<dbReference type="SUPFAM" id="SSF52833">
    <property type="entry name" value="Thioredoxin-like"/>
    <property type="match status" value="1"/>
</dbReference>
<dbReference type="InterPro" id="IPR012336">
    <property type="entry name" value="Thioredoxin-like_fold"/>
</dbReference>
<protein>
    <recommendedName>
        <fullName evidence="4">Thioredoxin-like fold domain-containing protein</fullName>
    </recommendedName>
</protein>
<accession>A0AA48M1I9</accession>
<dbReference type="InterPro" id="IPR026928">
    <property type="entry name" value="FAX/IsoI-like"/>
</dbReference>
<gene>
    <name evidence="3" type="ORF">AMST5_01140</name>
</gene>
<dbReference type="EMBL" id="OY288114">
    <property type="protein sequence ID" value="CAJ0858698.1"/>
    <property type="molecule type" value="Genomic_DNA"/>
</dbReference>
<dbReference type="SUPFAM" id="SSF47616">
    <property type="entry name" value="GST C-terminal domain-like"/>
    <property type="match status" value="1"/>
</dbReference>
<dbReference type="SFLD" id="SFLDG01180">
    <property type="entry name" value="SUF1"/>
    <property type="match status" value="1"/>
</dbReference>
<feature type="domain" description="Metaxin glutathione S-transferase" evidence="1">
    <location>
        <begin position="164"/>
        <end position="226"/>
    </location>
</feature>
<evidence type="ECO:0000259" key="1">
    <source>
        <dbReference type="Pfam" id="PF17171"/>
    </source>
</evidence>
<feature type="domain" description="Thioredoxin-like fold" evidence="2">
    <location>
        <begin position="18"/>
        <end position="114"/>
    </location>
</feature>
<dbReference type="Pfam" id="PF17171">
    <property type="entry name" value="GST_C_6"/>
    <property type="match status" value="1"/>
</dbReference>
<reference evidence="3" key="1">
    <citation type="submission" date="2023-07" db="EMBL/GenBank/DDBJ databases">
        <authorList>
            <person name="Pelsma A.J. K."/>
        </authorList>
    </citation>
    <scope>NUCLEOTIDE SEQUENCE</scope>
</reference>